<keyword evidence="2" id="KW-0731">Sigma factor</keyword>
<gene>
    <name evidence="6" type="ORF">Pla52n_30330</name>
</gene>
<dbReference type="NCBIfam" id="TIGR02937">
    <property type="entry name" value="sigma70-ECF"/>
    <property type="match status" value="1"/>
</dbReference>
<dbReference type="InterPro" id="IPR039425">
    <property type="entry name" value="RNA_pol_sigma-70-like"/>
</dbReference>
<evidence type="ECO:0000313" key="6">
    <source>
        <dbReference type="EMBL" id="TWU04988.1"/>
    </source>
</evidence>
<evidence type="ECO:0000259" key="5">
    <source>
        <dbReference type="Pfam" id="PF04542"/>
    </source>
</evidence>
<keyword evidence="1" id="KW-0805">Transcription regulation</keyword>
<dbReference type="InterPro" id="IPR053721">
    <property type="entry name" value="Fimbrial_Adhesin_Reg"/>
</dbReference>
<name>A0A5C6AZD0_9BACT</name>
<evidence type="ECO:0000313" key="7">
    <source>
        <dbReference type="Proteomes" id="UP000320176"/>
    </source>
</evidence>
<dbReference type="GO" id="GO:0016987">
    <property type="term" value="F:sigma factor activity"/>
    <property type="evidence" value="ECO:0007669"/>
    <property type="project" value="UniProtKB-KW"/>
</dbReference>
<keyword evidence="3" id="KW-0238">DNA-binding</keyword>
<dbReference type="GO" id="GO:0006352">
    <property type="term" value="P:DNA-templated transcription initiation"/>
    <property type="evidence" value="ECO:0007669"/>
    <property type="project" value="InterPro"/>
</dbReference>
<dbReference type="EMBL" id="SJPN01000003">
    <property type="protein sequence ID" value="TWU04988.1"/>
    <property type="molecule type" value="Genomic_DNA"/>
</dbReference>
<organism evidence="6 7">
    <name type="scientific">Stieleria varia</name>
    <dbReference type="NCBI Taxonomy" id="2528005"/>
    <lineage>
        <taxon>Bacteria</taxon>
        <taxon>Pseudomonadati</taxon>
        <taxon>Planctomycetota</taxon>
        <taxon>Planctomycetia</taxon>
        <taxon>Pirellulales</taxon>
        <taxon>Pirellulaceae</taxon>
        <taxon>Stieleria</taxon>
    </lineage>
</organism>
<evidence type="ECO:0000256" key="1">
    <source>
        <dbReference type="ARBA" id="ARBA00023015"/>
    </source>
</evidence>
<comment type="caution">
    <text evidence="6">The sequence shown here is derived from an EMBL/GenBank/DDBJ whole genome shotgun (WGS) entry which is preliminary data.</text>
</comment>
<evidence type="ECO:0000256" key="2">
    <source>
        <dbReference type="ARBA" id="ARBA00023082"/>
    </source>
</evidence>
<keyword evidence="7" id="KW-1185">Reference proteome</keyword>
<dbReference type="Pfam" id="PF04542">
    <property type="entry name" value="Sigma70_r2"/>
    <property type="match status" value="1"/>
</dbReference>
<dbReference type="AlphaFoldDB" id="A0A5C6AZD0"/>
<dbReference type="InterPro" id="IPR014284">
    <property type="entry name" value="RNA_pol_sigma-70_dom"/>
</dbReference>
<accession>A0A5C6AZD0</accession>
<evidence type="ECO:0000256" key="3">
    <source>
        <dbReference type="ARBA" id="ARBA00023125"/>
    </source>
</evidence>
<dbReference type="Gene3D" id="1.10.1740.10">
    <property type="match status" value="1"/>
</dbReference>
<dbReference type="Proteomes" id="UP000320176">
    <property type="component" value="Unassembled WGS sequence"/>
</dbReference>
<dbReference type="PANTHER" id="PTHR43133:SF8">
    <property type="entry name" value="RNA POLYMERASE SIGMA FACTOR HI_1459-RELATED"/>
    <property type="match status" value="1"/>
</dbReference>
<protein>
    <submittedName>
        <fullName evidence="6">RNA polymerase sigma factor</fullName>
    </submittedName>
</protein>
<sequence length="191" mass="21350">MTQSSTSASLIRRVQDRDSEAWIRFTRLYGPLVYSWARRRNLQGEDAGDLVQEVFLAVASGIDRFEPKKGSGFRGWLWGIARHKITDLARAKTRGPIARGGSTANQFIHAAPEESLDEPRDALAALARRAAQLVKTDFQPTTWQAFWNVCVEGHQPNRVAEDLGISIASVYTAKSRVLARLRSELEGAIDW</sequence>
<keyword evidence="4" id="KW-0804">Transcription</keyword>
<dbReference type="GO" id="GO:0003677">
    <property type="term" value="F:DNA binding"/>
    <property type="evidence" value="ECO:0007669"/>
    <property type="project" value="UniProtKB-KW"/>
</dbReference>
<evidence type="ECO:0000256" key="4">
    <source>
        <dbReference type="ARBA" id="ARBA00023163"/>
    </source>
</evidence>
<proteinExistence type="predicted"/>
<reference evidence="6 7" key="1">
    <citation type="submission" date="2019-02" db="EMBL/GenBank/DDBJ databases">
        <title>Deep-cultivation of Planctomycetes and their phenomic and genomic characterization uncovers novel biology.</title>
        <authorList>
            <person name="Wiegand S."/>
            <person name="Jogler M."/>
            <person name="Boedeker C."/>
            <person name="Pinto D."/>
            <person name="Vollmers J."/>
            <person name="Rivas-Marin E."/>
            <person name="Kohn T."/>
            <person name="Peeters S.H."/>
            <person name="Heuer A."/>
            <person name="Rast P."/>
            <person name="Oberbeckmann S."/>
            <person name="Bunk B."/>
            <person name="Jeske O."/>
            <person name="Meyerdierks A."/>
            <person name="Storesund J.E."/>
            <person name="Kallscheuer N."/>
            <person name="Luecker S."/>
            <person name="Lage O.M."/>
            <person name="Pohl T."/>
            <person name="Merkel B.J."/>
            <person name="Hornburger P."/>
            <person name="Mueller R.-W."/>
            <person name="Bruemmer F."/>
            <person name="Labrenz M."/>
            <person name="Spormann A.M."/>
            <person name="Op Den Camp H."/>
            <person name="Overmann J."/>
            <person name="Amann R."/>
            <person name="Jetten M.S.M."/>
            <person name="Mascher T."/>
            <person name="Medema M.H."/>
            <person name="Devos D.P."/>
            <person name="Kaster A.-K."/>
            <person name="Ovreas L."/>
            <person name="Rohde M."/>
            <person name="Galperin M.Y."/>
            <person name="Jogler C."/>
        </authorList>
    </citation>
    <scope>NUCLEOTIDE SEQUENCE [LARGE SCALE GENOMIC DNA]</scope>
    <source>
        <strain evidence="6 7">Pla52n</strain>
    </source>
</reference>
<feature type="domain" description="RNA polymerase sigma-70 region 2" evidence="5">
    <location>
        <begin position="27"/>
        <end position="94"/>
    </location>
</feature>
<dbReference type="PANTHER" id="PTHR43133">
    <property type="entry name" value="RNA POLYMERASE ECF-TYPE SIGMA FACTO"/>
    <property type="match status" value="1"/>
</dbReference>
<dbReference type="InterPro" id="IPR013325">
    <property type="entry name" value="RNA_pol_sigma_r2"/>
</dbReference>
<dbReference type="InterPro" id="IPR007627">
    <property type="entry name" value="RNA_pol_sigma70_r2"/>
</dbReference>
<dbReference type="SUPFAM" id="SSF88946">
    <property type="entry name" value="Sigma2 domain of RNA polymerase sigma factors"/>
    <property type="match status" value="1"/>
</dbReference>
<dbReference type="Gene3D" id="1.10.10.2690">
    <property type="match status" value="1"/>
</dbReference>